<comment type="similarity">
    <text evidence="1">Belongs to the arylamine N-acetyltransferase family.</text>
</comment>
<accession>A0A9U8DWR8</accession>
<dbReference type="Pfam" id="PF00797">
    <property type="entry name" value="Acetyltransf_2"/>
    <property type="match status" value="1"/>
</dbReference>
<dbReference type="Proteomes" id="UP001165740">
    <property type="component" value="Chromosome 9"/>
</dbReference>
<dbReference type="Gene3D" id="3.30.2140.20">
    <property type="match status" value="1"/>
</dbReference>
<gene>
    <name evidence="4" type="primary">LOC106053465</name>
</gene>
<dbReference type="InterPro" id="IPR001447">
    <property type="entry name" value="Arylamine_N-AcTrfase"/>
</dbReference>
<dbReference type="InterPro" id="IPR038765">
    <property type="entry name" value="Papain-like_cys_pep_sf"/>
</dbReference>
<dbReference type="SUPFAM" id="SSF54001">
    <property type="entry name" value="Cysteine proteinases"/>
    <property type="match status" value="1"/>
</dbReference>
<dbReference type="OrthoDB" id="10260017at2759"/>
<dbReference type="KEGG" id="bgt:106053465"/>
<sequence>MIDTSDRTITKIIQPFIFFKMATIDLFSRDEAFNFLKDNLNVKDVEQRLSMDRKNLLDDIATNMQTHLVFNNMRLLSLPQELRQRPSFDEIKSDLKSGIGGLCYNLNIAAYYLIKAIGFDAALAHGTCTSSTKFHDNHVFVYIRNVEKNGDVFLLEAGFGFPTFRVINLDFEKESPIYIDSFIEYKYIKHEGQILRMHRKGELVRGATCNTSDGVNFFLDGWRRFYFADPERFTNNIEEFYAPFDQVFQNPKASPFHLTFRAVGFPGKKAVMVINDKTLIENDQGELVSTPIQGGDEGTLQAVHKYFPVIPQELSRAALANWRASLTS</sequence>
<evidence type="ECO:0000256" key="2">
    <source>
        <dbReference type="ARBA" id="ARBA00012701"/>
    </source>
</evidence>
<dbReference type="InterPro" id="IPR053710">
    <property type="entry name" value="Arylamine_NAT_domain_sf"/>
</dbReference>
<protein>
    <recommendedName>
        <fullName evidence="2">arylamine N-acetyltransferase</fullName>
        <ecNumber evidence="2">2.3.1.5</ecNumber>
    </recommendedName>
</protein>
<dbReference type="GeneID" id="106053465"/>
<dbReference type="PANTHER" id="PTHR11786:SF0">
    <property type="entry name" value="ARYLAMINE N-ACETYLTRANSFERASE 4-RELATED"/>
    <property type="match status" value="1"/>
</dbReference>
<proteinExistence type="inferred from homology"/>
<dbReference type="GO" id="GO:0004060">
    <property type="term" value="F:arylamine N-acetyltransferase activity"/>
    <property type="evidence" value="ECO:0007669"/>
    <property type="project" value="UniProtKB-EC"/>
</dbReference>
<evidence type="ECO:0000256" key="1">
    <source>
        <dbReference type="ARBA" id="ARBA00006547"/>
    </source>
</evidence>
<organism evidence="3 4">
    <name type="scientific">Biomphalaria glabrata</name>
    <name type="common">Bloodfluke planorb</name>
    <name type="synonym">Freshwater snail</name>
    <dbReference type="NCBI Taxonomy" id="6526"/>
    <lineage>
        <taxon>Eukaryota</taxon>
        <taxon>Metazoa</taxon>
        <taxon>Spiralia</taxon>
        <taxon>Lophotrochozoa</taxon>
        <taxon>Mollusca</taxon>
        <taxon>Gastropoda</taxon>
        <taxon>Heterobranchia</taxon>
        <taxon>Euthyneura</taxon>
        <taxon>Panpulmonata</taxon>
        <taxon>Hygrophila</taxon>
        <taxon>Lymnaeoidea</taxon>
        <taxon>Planorbidae</taxon>
        <taxon>Biomphalaria</taxon>
    </lineage>
</organism>
<dbReference type="EC" id="2.3.1.5" evidence="2"/>
<name>A0A9U8DWR8_BIOGL</name>
<evidence type="ECO:0000313" key="4">
    <source>
        <dbReference type="RefSeq" id="XP_013064471.2"/>
    </source>
</evidence>
<dbReference type="RefSeq" id="XP_013064471.2">
    <property type="nucleotide sequence ID" value="XM_013209017.2"/>
</dbReference>
<evidence type="ECO:0000313" key="3">
    <source>
        <dbReference type="Proteomes" id="UP001165740"/>
    </source>
</evidence>
<reference evidence="4" key="1">
    <citation type="submission" date="2025-08" db="UniProtKB">
        <authorList>
            <consortium name="RefSeq"/>
        </authorList>
    </citation>
    <scope>IDENTIFICATION</scope>
</reference>
<dbReference type="OMA" id="AMNDEYA"/>
<keyword evidence="3" id="KW-1185">Reference proteome</keyword>
<dbReference type="AlphaFoldDB" id="A0A9U8DWR8"/>
<dbReference type="PANTHER" id="PTHR11786">
    <property type="entry name" value="N-HYDROXYARYLAMINE O-ACETYLTRANSFERASE"/>
    <property type="match status" value="1"/>
</dbReference>